<dbReference type="InterPro" id="IPR050553">
    <property type="entry name" value="Thioredoxin_ResA/DsbE_sf"/>
</dbReference>
<dbReference type="RefSeq" id="WP_051877761.1">
    <property type="nucleotide sequence ID" value="NZ_CP017479.1"/>
</dbReference>
<dbReference type="PANTHER" id="PTHR42852">
    <property type="entry name" value="THIOL:DISULFIDE INTERCHANGE PROTEIN DSBE"/>
    <property type="match status" value="1"/>
</dbReference>
<keyword evidence="4" id="KW-1185">Reference proteome</keyword>
<keyword evidence="1" id="KW-0676">Redox-active center</keyword>
<dbReference type="InterPro" id="IPR036249">
    <property type="entry name" value="Thioredoxin-like_sf"/>
</dbReference>
<protein>
    <recommendedName>
        <fullName evidence="2">Thioredoxin domain-containing protein</fullName>
    </recommendedName>
</protein>
<dbReference type="Proteomes" id="UP000175968">
    <property type="component" value="Chromosome"/>
</dbReference>
<evidence type="ECO:0000259" key="2">
    <source>
        <dbReference type="PROSITE" id="PS51352"/>
    </source>
</evidence>
<proteinExistence type="predicted"/>
<evidence type="ECO:0000313" key="3">
    <source>
        <dbReference type="EMBL" id="AOW09269.1"/>
    </source>
</evidence>
<sequence>MKKILLFLIGVLTCSFVFSQDGKLYLKNSKFKSGRENTYVYEPPKELLVPEKVIVQIAYVPSKNMKFIMDKVGDKYEFNMKLPDSTAFFMASVLDKKMKLVDNNNNKAYTVFLKSKSSKNKQEIELSRLGLVSKSAQLLKMDIPAEKMISDYEAFFNLNPKLKSNETYTRYLFLLHNSDPKKAEPLLLECVEKLIKKGDESSFEDAISIYSRLKMKEKYKETKELAIVKYPKGMHAKEKFGDAFSEKWEKEGFGVEALIKFVEDYKKNYTNEANKDLDERMLNSAYVQILNHYARVSDTTKLEAYSKLHTNKAELSNFYNNVARNLVGKELSSESKNLDYATYLSRKSIDIINERIKNLKYGELESDFDNYKTNNLATYAQIKFKLGKNNEAVDLMNQIAEKRDLYPAEKEKYAVYLEKSQGSEVAKNYLEKELIAGLGSKVMMKQLEEIYKKLNIPENEFVKIKREAVKLVSEKSKIDFTKKYGDFKGIDFALTNLEGKKVQLSELKGKVVVLDFWATWCGPCRVSFPYMQKMVEKYKGKPVEFLFINTGENSIPTETVQIASKFITEKKYDFNVLFDFEKEVSKKYQIKGIPTKIIIGKEGNIVSDSFSDGNMDLLIDEQIK</sequence>
<dbReference type="Pfam" id="PF00578">
    <property type="entry name" value="AhpC-TSA"/>
    <property type="match status" value="1"/>
</dbReference>
<gene>
    <name evidence="3" type="ORF">EM308_06975</name>
</gene>
<organism evidence="3 4">
    <name type="scientific">Flavobacterium gilvum</name>
    <dbReference type="NCBI Taxonomy" id="1492737"/>
    <lineage>
        <taxon>Bacteria</taxon>
        <taxon>Pseudomonadati</taxon>
        <taxon>Bacteroidota</taxon>
        <taxon>Flavobacteriia</taxon>
        <taxon>Flavobacteriales</taxon>
        <taxon>Flavobacteriaceae</taxon>
        <taxon>Flavobacterium</taxon>
    </lineage>
</organism>
<name>A0AAC9N662_9FLAO</name>
<evidence type="ECO:0000313" key="4">
    <source>
        <dbReference type="Proteomes" id="UP000175968"/>
    </source>
</evidence>
<dbReference type="KEGG" id="fgl:EM308_06975"/>
<feature type="domain" description="Thioredoxin" evidence="2">
    <location>
        <begin position="483"/>
        <end position="624"/>
    </location>
</feature>
<dbReference type="SUPFAM" id="SSF52833">
    <property type="entry name" value="Thioredoxin-like"/>
    <property type="match status" value="1"/>
</dbReference>
<dbReference type="PROSITE" id="PS51352">
    <property type="entry name" value="THIOREDOXIN_2"/>
    <property type="match status" value="1"/>
</dbReference>
<dbReference type="GO" id="GO:0016209">
    <property type="term" value="F:antioxidant activity"/>
    <property type="evidence" value="ECO:0007669"/>
    <property type="project" value="InterPro"/>
</dbReference>
<dbReference type="InterPro" id="IPR013766">
    <property type="entry name" value="Thioredoxin_domain"/>
</dbReference>
<dbReference type="PROSITE" id="PS00194">
    <property type="entry name" value="THIOREDOXIN_1"/>
    <property type="match status" value="1"/>
</dbReference>
<dbReference type="PANTHER" id="PTHR42852:SF13">
    <property type="entry name" value="PROTEIN DIPZ"/>
    <property type="match status" value="1"/>
</dbReference>
<dbReference type="Gene3D" id="3.40.30.10">
    <property type="entry name" value="Glutaredoxin"/>
    <property type="match status" value="1"/>
</dbReference>
<evidence type="ECO:0000256" key="1">
    <source>
        <dbReference type="ARBA" id="ARBA00023284"/>
    </source>
</evidence>
<dbReference type="InterPro" id="IPR000866">
    <property type="entry name" value="AhpC/TSA"/>
</dbReference>
<dbReference type="GO" id="GO:0016491">
    <property type="term" value="F:oxidoreductase activity"/>
    <property type="evidence" value="ECO:0007669"/>
    <property type="project" value="InterPro"/>
</dbReference>
<reference evidence="3 4" key="1">
    <citation type="submission" date="2016-10" db="EMBL/GenBank/DDBJ databases">
        <title>Flavobacterium gilvum sp. nov., isolated from stream water.</title>
        <authorList>
            <person name="Shin S.-K."/>
            <person name="Cho Y.-J."/>
            <person name="Yi H."/>
        </authorList>
    </citation>
    <scope>NUCLEOTIDE SEQUENCE [LARGE SCALE GENOMIC DNA]</scope>
    <source>
        <strain evidence="3 4">EM1308</strain>
    </source>
</reference>
<dbReference type="EMBL" id="CP017479">
    <property type="protein sequence ID" value="AOW09269.1"/>
    <property type="molecule type" value="Genomic_DNA"/>
</dbReference>
<dbReference type="InterPro" id="IPR017937">
    <property type="entry name" value="Thioredoxin_CS"/>
</dbReference>
<dbReference type="CDD" id="cd02966">
    <property type="entry name" value="TlpA_like_family"/>
    <property type="match status" value="1"/>
</dbReference>
<accession>A0AAC9N662</accession>
<dbReference type="AlphaFoldDB" id="A0AAC9N662"/>